<accession>W0FJW4</accession>
<evidence type="ECO:0000259" key="1">
    <source>
        <dbReference type="Pfam" id="PF03235"/>
    </source>
</evidence>
<dbReference type="PANTHER" id="PTHR35149:SF2">
    <property type="entry name" value="DUF262 DOMAIN-CONTAINING PROTEIN"/>
    <property type="match status" value="1"/>
</dbReference>
<proteinExistence type="predicted"/>
<reference evidence="2" key="1">
    <citation type="journal article" date="2013" name="PLoS ONE">
        <title>Metagenomic insights into the carbohydrate-active enzymes carried by the microorganisms adhering to solid digesta in the rumen of cows.</title>
        <authorList>
            <person name="Wang L."/>
            <person name="Hatem A."/>
            <person name="Catalyurek U.V."/>
            <person name="Morrison M."/>
            <person name="Yu Z."/>
        </authorList>
    </citation>
    <scope>NUCLEOTIDE SEQUENCE</scope>
</reference>
<name>W0FJW4_9BACT</name>
<organism evidence="2">
    <name type="scientific">uncultured bacterium Contig1772</name>
    <dbReference type="NCBI Taxonomy" id="1393512"/>
    <lineage>
        <taxon>Bacteria</taxon>
        <taxon>environmental samples</taxon>
    </lineage>
</organism>
<protein>
    <recommendedName>
        <fullName evidence="1">GmrSD restriction endonucleases N-terminal domain-containing protein</fullName>
    </recommendedName>
</protein>
<dbReference type="AlphaFoldDB" id="W0FJW4"/>
<sequence length="351" mass="39691">MKTRQTKLIDALCDPKTQYVVPVYQRVYSWTQPHCEALLRDSLAAAVEDKEHFVGTVLYRPAAEKDGVLPLTLIDGQQRLATVALLAAAIRDAKRDLEGGLPEWLDRCISVEMEDGPQPKVILSRPDRPTFAAVMLNRELPDEESQSELVLENLAYFEAVLAEPDFDIDLLLQGLEKLTIVEAELDGNDRPQLVFESLNAKGMPLKTSDLIRNLLLTQLDFEEQVRLFKKYWEPLEDRFDAIEEAEKAERKSKIGIPPSDRRVEWEGLALDAALHGWLVENSPTARPSTRAGLYDAFKNHVAENPEMTLEELLTSINVYCNRFADEFESDEAKEHINWAIGKPEGFGFGGR</sequence>
<dbReference type="Pfam" id="PF03235">
    <property type="entry name" value="GmrSD_N"/>
    <property type="match status" value="1"/>
</dbReference>
<evidence type="ECO:0000313" key="2">
    <source>
        <dbReference type="EMBL" id="AHF25158.1"/>
    </source>
</evidence>
<feature type="domain" description="GmrSD restriction endonucleases N-terminal" evidence="1">
    <location>
        <begin position="11"/>
        <end position="216"/>
    </location>
</feature>
<dbReference type="InterPro" id="IPR004919">
    <property type="entry name" value="GmrSD_N"/>
</dbReference>
<dbReference type="EMBL" id="KC246821">
    <property type="protein sequence ID" value="AHF25158.1"/>
    <property type="molecule type" value="Genomic_DNA"/>
</dbReference>
<dbReference type="PANTHER" id="PTHR35149">
    <property type="entry name" value="SLL5132 PROTEIN"/>
    <property type="match status" value="1"/>
</dbReference>